<dbReference type="EMBL" id="SUYD01000016">
    <property type="protein sequence ID" value="MBE6267138.1"/>
    <property type="molecule type" value="Genomic_DNA"/>
</dbReference>
<organism evidence="1 2">
    <name type="scientific">Xylanibacter ruminicola</name>
    <name type="common">Prevotella ruminicola</name>
    <dbReference type="NCBI Taxonomy" id="839"/>
    <lineage>
        <taxon>Bacteria</taxon>
        <taxon>Pseudomonadati</taxon>
        <taxon>Bacteroidota</taxon>
        <taxon>Bacteroidia</taxon>
        <taxon>Bacteroidales</taxon>
        <taxon>Prevotellaceae</taxon>
        <taxon>Xylanibacter</taxon>
    </lineage>
</organism>
<dbReference type="PROSITE" id="PS51257">
    <property type="entry name" value="PROKAR_LIPOPROTEIN"/>
    <property type="match status" value="1"/>
</dbReference>
<dbReference type="InterPro" id="IPR019734">
    <property type="entry name" value="TPR_rpt"/>
</dbReference>
<dbReference type="RefSeq" id="WP_013065245.1">
    <property type="nucleotide sequence ID" value="NZ_BPTT01000001.1"/>
</dbReference>
<proteinExistence type="predicted"/>
<dbReference type="PROSITE" id="PS50005">
    <property type="entry name" value="TPR"/>
    <property type="match status" value="1"/>
</dbReference>
<protein>
    <submittedName>
        <fullName evidence="1">Uncharacterized protein</fullName>
    </submittedName>
</protein>
<dbReference type="OMA" id="VISEDCY"/>
<sequence length="591" mass="68226">MKKLTFIYLGIVIAALCSCNGRKMMAQLDEISKIADDNPDSALTLLSKFDTDKNEWGKGDRMHYELIRLKAENKSGIKFTSDSIIKDVVAYYKDNGNANEIMLAYYLLGRAYSDMEEAPEALQAYYDAISMADTTNTSCDFRTLTVVYGQMSRIFHKQNLPHDEIWALRHYVEYIRRNGNLKDYIMETEQLIRPYYLLNKKDSVLNLINNTYSSLKQLGEHQEAADALVVSISIYLERGDLTKAKHAMDIFEKESGLFDEYGNIAKGREHYYYTKGLYELAINQLGSAEYYFRKAIKYGYLSEGYKGLLSIYREKHNIDSVNCFSRLYEAAQDSLHNKMQTDAIHQMSSLYNYSRSQKEAEQEREKAQDRLYLLSLISFATIVLLIVIIVVVWLYRKNQEEKKARIAELEETLNSAKSQRNAIQEELRILKEKDYESIIAIKEKQEIELSKRIEFLEAKNNNKKDANDITRIDNLENFLGSAIAQQFIKKATSKSERIKPTGTEWNLLISQFSKDIPVTYKSFGQGRSLSQLEQRICILLILDIQEKNISLMTDSFASTVSNAKSRANEKLYGKKDAHSLKNNLINRLHRS</sequence>
<evidence type="ECO:0000313" key="1">
    <source>
        <dbReference type="EMBL" id="MBE6267138.1"/>
    </source>
</evidence>
<dbReference type="Gene3D" id="1.25.40.10">
    <property type="entry name" value="Tetratricopeptide repeat domain"/>
    <property type="match status" value="1"/>
</dbReference>
<evidence type="ECO:0000313" key="2">
    <source>
        <dbReference type="Proteomes" id="UP000763088"/>
    </source>
</evidence>
<dbReference type="GeneID" id="31500695"/>
<comment type="caution">
    <text evidence="1">The sequence shown here is derived from an EMBL/GenBank/DDBJ whole genome shotgun (WGS) entry which is preliminary data.</text>
</comment>
<reference evidence="1" key="1">
    <citation type="submission" date="2019-04" db="EMBL/GenBank/DDBJ databases">
        <title>Evolution of Biomass-Degrading Anaerobic Consortia Revealed by Metagenomics.</title>
        <authorList>
            <person name="Peng X."/>
        </authorList>
    </citation>
    <scope>NUCLEOTIDE SEQUENCE</scope>
    <source>
        <strain evidence="1">SIG141</strain>
    </source>
</reference>
<gene>
    <name evidence="1" type="ORF">E7102_11860</name>
</gene>
<dbReference type="SUPFAM" id="SSF48452">
    <property type="entry name" value="TPR-like"/>
    <property type="match status" value="1"/>
</dbReference>
<dbReference type="Proteomes" id="UP000763088">
    <property type="component" value="Unassembled WGS sequence"/>
</dbReference>
<name>A0A1H6KGR7_XYLRU</name>
<accession>A0A1H6KGR7</accession>
<dbReference type="AlphaFoldDB" id="A0A1H6KGR7"/>
<dbReference type="InterPro" id="IPR011990">
    <property type="entry name" value="TPR-like_helical_dom_sf"/>
</dbReference>